<evidence type="ECO:0000256" key="1">
    <source>
        <dbReference type="SAM" id="Phobius"/>
    </source>
</evidence>
<feature type="non-terminal residue" evidence="2">
    <location>
        <position position="1"/>
    </location>
</feature>
<dbReference type="EMBL" id="LICA01000716">
    <property type="protein sequence ID" value="KRO90356.1"/>
    <property type="molecule type" value="Genomic_DNA"/>
</dbReference>
<evidence type="ECO:0000313" key="2">
    <source>
        <dbReference type="EMBL" id="KRO90356.1"/>
    </source>
</evidence>
<keyword evidence="1" id="KW-0812">Transmembrane</keyword>
<keyword evidence="1" id="KW-1133">Transmembrane helix</keyword>
<accession>A0A0R2TU50</accession>
<comment type="caution">
    <text evidence="2">The sequence shown here is derived from an EMBL/GenBank/DDBJ whole genome shotgun (WGS) entry which is preliminary data.</text>
</comment>
<evidence type="ECO:0008006" key="4">
    <source>
        <dbReference type="Google" id="ProtNLM"/>
    </source>
</evidence>
<sequence>LTYLHLGTLAPAFVIGTYLLLNRKGTPAHRLLGKIYMVLMLFTAIVTLFMEAIIGPLFLNHFGYIHLLSLFVLYTVPTAYRAIRTGNVGVHRRKMIGLYVGALLVAGSFTLTPGRLMHSWLFG</sequence>
<name>A0A0R2TU50_9GAMM</name>
<organism evidence="2 3">
    <name type="scientific">SAR92 bacterium BACL26 MAG-121220-bin70</name>
    <dbReference type="NCBI Taxonomy" id="1655626"/>
    <lineage>
        <taxon>Bacteria</taxon>
        <taxon>Pseudomonadati</taxon>
        <taxon>Pseudomonadota</taxon>
        <taxon>Gammaproteobacteria</taxon>
        <taxon>Cellvibrionales</taxon>
        <taxon>Porticoccaceae</taxon>
        <taxon>SAR92 clade</taxon>
    </lineage>
</organism>
<dbReference type="AlphaFoldDB" id="A0A0R2TU50"/>
<dbReference type="Pfam" id="PF10067">
    <property type="entry name" value="DUF2306"/>
    <property type="match status" value="1"/>
</dbReference>
<gene>
    <name evidence="2" type="ORF">ABS24_05465</name>
</gene>
<feature type="transmembrane region" description="Helical" evidence="1">
    <location>
        <begin position="95"/>
        <end position="114"/>
    </location>
</feature>
<feature type="transmembrane region" description="Helical" evidence="1">
    <location>
        <begin position="35"/>
        <end position="58"/>
    </location>
</feature>
<protein>
    <recommendedName>
        <fullName evidence="4">DUF2306 domain-containing protein</fullName>
    </recommendedName>
</protein>
<evidence type="ECO:0000313" key="3">
    <source>
        <dbReference type="Proteomes" id="UP000051213"/>
    </source>
</evidence>
<proteinExistence type="predicted"/>
<keyword evidence="1" id="KW-0472">Membrane</keyword>
<dbReference type="InterPro" id="IPR018750">
    <property type="entry name" value="DUF2306_membrane"/>
</dbReference>
<dbReference type="Proteomes" id="UP000051213">
    <property type="component" value="Unassembled WGS sequence"/>
</dbReference>
<reference evidence="2 3" key="1">
    <citation type="submission" date="2015-10" db="EMBL/GenBank/DDBJ databases">
        <title>Metagenome-Assembled Genomes uncover a global brackish microbiome.</title>
        <authorList>
            <person name="Hugerth L.W."/>
            <person name="Larsson J."/>
            <person name="Alneberg J."/>
            <person name="Lindh M.V."/>
            <person name="Legrand C."/>
            <person name="Pinhassi J."/>
            <person name="Andersson A.F."/>
        </authorList>
    </citation>
    <scope>NUCLEOTIDE SEQUENCE [LARGE SCALE GENOMIC DNA]</scope>
    <source>
        <strain evidence="2">BACL26 MAG-121220-bin70</strain>
    </source>
</reference>
<feature type="transmembrane region" description="Helical" evidence="1">
    <location>
        <begin position="64"/>
        <end position="83"/>
    </location>
</feature>
<feature type="transmembrane region" description="Helical" evidence="1">
    <location>
        <begin position="6"/>
        <end position="23"/>
    </location>
</feature>